<dbReference type="PANTHER" id="PTHR43884:SF12">
    <property type="entry name" value="ISOVALERYL-COA DEHYDROGENASE, MITOCHONDRIAL-RELATED"/>
    <property type="match status" value="1"/>
</dbReference>
<dbReference type="InterPro" id="IPR013786">
    <property type="entry name" value="AcylCoA_DH/ox_N"/>
</dbReference>
<proteinExistence type="inferred from homology"/>
<evidence type="ECO:0000259" key="5">
    <source>
        <dbReference type="Pfam" id="PF00441"/>
    </source>
</evidence>
<feature type="domain" description="Acyl-CoA dehydrogenase/oxidase N-terminal" evidence="6">
    <location>
        <begin position="15"/>
        <end position="95"/>
    </location>
</feature>
<keyword evidence="4" id="KW-0274">FAD</keyword>
<comment type="cofactor">
    <cofactor evidence="1">
        <name>FAD</name>
        <dbReference type="ChEBI" id="CHEBI:57692"/>
    </cofactor>
</comment>
<dbReference type="SUPFAM" id="SSF47203">
    <property type="entry name" value="Acyl-CoA dehydrogenase C-terminal domain-like"/>
    <property type="match status" value="1"/>
</dbReference>
<dbReference type="Gene3D" id="1.20.140.10">
    <property type="entry name" value="Butyryl-CoA Dehydrogenase, subunit A, domain 3"/>
    <property type="match status" value="1"/>
</dbReference>
<evidence type="ECO:0000256" key="1">
    <source>
        <dbReference type="ARBA" id="ARBA00001974"/>
    </source>
</evidence>
<dbReference type="SUPFAM" id="SSF56645">
    <property type="entry name" value="Acyl-CoA dehydrogenase NM domain-like"/>
    <property type="match status" value="1"/>
</dbReference>
<dbReference type="Pfam" id="PF00441">
    <property type="entry name" value="Acyl-CoA_dh_1"/>
    <property type="match status" value="1"/>
</dbReference>
<organism evidence="7 8">
    <name type="scientific">Nocardia fusca</name>
    <dbReference type="NCBI Taxonomy" id="941183"/>
    <lineage>
        <taxon>Bacteria</taxon>
        <taxon>Bacillati</taxon>
        <taxon>Actinomycetota</taxon>
        <taxon>Actinomycetes</taxon>
        <taxon>Mycobacteriales</taxon>
        <taxon>Nocardiaceae</taxon>
        <taxon>Nocardia</taxon>
    </lineage>
</organism>
<evidence type="ECO:0000313" key="7">
    <source>
        <dbReference type="EMBL" id="MEV0366416.1"/>
    </source>
</evidence>
<dbReference type="InterPro" id="IPR009075">
    <property type="entry name" value="AcylCo_DH/oxidase_C"/>
</dbReference>
<dbReference type="EMBL" id="JBFAIH010000019">
    <property type="protein sequence ID" value="MEV0366416.1"/>
    <property type="molecule type" value="Genomic_DNA"/>
</dbReference>
<evidence type="ECO:0000259" key="6">
    <source>
        <dbReference type="Pfam" id="PF02771"/>
    </source>
</evidence>
<sequence>MTPSDIWRGPALDRDQRDLRDMLDAFAAAHDPVLTDSPEQVAGLVTALAALGVWTLGTAEETGGGGADRATTALVFERLGRAWPALGWAAAQAHAAVDVLGADERFAELVTGLHAGTAAVAVVDAAAAQVRLTWADGALSGTVARVDVAAEEPHLVLLGDAGHAVLLPPATLTPKPLRRTGFGGAMTRSLNVDAHPGEYHDLDGVDTAAARRRLRLAAAAVAAGIAGAAADAAAEYAAGREQFGAALTALPTVRQALLGQAARAAVSTAAAFGAEDEVAVLGALREACESAIDIAASALQVHGGYGYLTEYGAERRLRDAISLRAATDPGGASAAAARAMTGLPPTPTAIRKDAS</sequence>
<dbReference type="InterPro" id="IPR006089">
    <property type="entry name" value="Acyl-CoA_DH_CS"/>
</dbReference>
<dbReference type="Gene3D" id="1.10.540.10">
    <property type="entry name" value="Acyl-CoA dehydrogenase/oxidase, N-terminal domain"/>
    <property type="match status" value="1"/>
</dbReference>
<evidence type="ECO:0000313" key="8">
    <source>
        <dbReference type="Proteomes" id="UP001551658"/>
    </source>
</evidence>
<comment type="similarity">
    <text evidence="2">Belongs to the acyl-CoA dehydrogenase family.</text>
</comment>
<evidence type="ECO:0000256" key="3">
    <source>
        <dbReference type="ARBA" id="ARBA00022630"/>
    </source>
</evidence>
<protein>
    <submittedName>
        <fullName evidence="7">Acyl-CoA dehydrogenase family protein</fullName>
    </submittedName>
</protein>
<keyword evidence="3" id="KW-0285">Flavoprotein</keyword>
<name>A0ABV3FFE2_9NOCA</name>
<dbReference type="RefSeq" id="WP_357984355.1">
    <property type="nucleotide sequence ID" value="NZ_JBFAIH010000019.1"/>
</dbReference>
<dbReference type="InterPro" id="IPR009100">
    <property type="entry name" value="AcylCoA_DH/oxidase_NM_dom_sf"/>
</dbReference>
<evidence type="ECO:0000256" key="4">
    <source>
        <dbReference type="ARBA" id="ARBA00022827"/>
    </source>
</evidence>
<reference evidence="7 8" key="1">
    <citation type="submission" date="2024-06" db="EMBL/GenBank/DDBJ databases">
        <title>The Natural Products Discovery Center: Release of the First 8490 Sequenced Strains for Exploring Actinobacteria Biosynthetic Diversity.</title>
        <authorList>
            <person name="Kalkreuter E."/>
            <person name="Kautsar S.A."/>
            <person name="Yang D."/>
            <person name="Bader C.D."/>
            <person name="Teijaro C.N."/>
            <person name="Fluegel L."/>
            <person name="Davis C.M."/>
            <person name="Simpson J.R."/>
            <person name="Lauterbach L."/>
            <person name="Steele A.D."/>
            <person name="Gui C."/>
            <person name="Meng S."/>
            <person name="Li G."/>
            <person name="Viehrig K."/>
            <person name="Ye F."/>
            <person name="Su P."/>
            <person name="Kiefer A.F."/>
            <person name="Nichols A."/>
            <person name="Cepeda A.J."/>
            <person name="Yan W."/>
            <person name="Fan B."/>
            <person name="Jiang Y."/>
            <person name="Adhikari A."/>
            <person name="Zheng C.-J."/>
            <person name="Schuster L."/>
            <person name="Cowan T.M."/>
            <person name="Smanski M.J."/>
            <person name="Chevrette M.G."/>
            <person name="De Carvalho L.P.S."/>
            <person name="Shen B."/>
        </authorList>
    </citation>
    <scope>NUCLEOTIDE SEQUENCE [LARGE SCALE GENOMIC DNA]</scope>
    <source>
        <strain evidence="7 8">NPDC050671</strain>
    </source>
</reference>
<comment type="caution">
    <text evidence="7">The sequence shown here is derived from an EMBL/GenBank/DDBJ whole genome shotgun (WGS) entry which is preliminary data.</text>
</comment>
<feature type="domain" description="Acyl-CoA dehydrogenase/oxidase C-terminal" evidence="5">
    <location>
        <begin position="215"/>
        <end position="324"/>
    </location>
</feature>
<dbReference type="Pfam" id="PF02771">
    <property type="entry name" value="Acyl-CoA_dh_N"/>
    <property type="match status" value="1"/>
</dbReference>
<evidence type="ECO:0000256" key="2">
    <source>
        <dbReference type="ARBA" id="ARBA00009347"/>
    </source>
</evidence>
<accession>A0ABV3FFE2</accession>
<gene>
    <name evidence="7" type="ORF">AB0H72_27330</name>
</gene>
<dbReference type="Proteomes" id="UP001551658">
    <property type="component" value="Unassembled WGS sequence"/>
</dbReference>
<keyword evidence="8" id="KW-1185">Reference proteome</keyword>
<dbReference type="PROSITE" id="PS00073">
    <property type="entry name" value="ACYL_COA_DH_2"/>
    <property type="match status" value="1"/>
</dbReference>
<dbReference type="InterPro" id="IPR036250">
    <property type="entry name" value="AcylCo_DH-like_C"/>
</dbReference>
<dbReference type="InterPro" id="IPR037069">
    <property type="entry name" value="AcylCoA_DH/ox_N_sf"/>
</dbReference>
<dbReference type="PANTHER" id="PTHR43884">
    <property type="entry name" value="ACYL-COA DEHYDROGENASE"/>
    <property type="match status" value="1"/>
</dbReference>